<dbReference type="InterPro" id="IPR001650">
    <property type="entry name" value="Helicase_C-like"/>
</dbReference>
<keyword evidence="7" id="KW-1185">Reference proteome</keyword>
<dbReference type="SMART" id="SM00490">
    <property type="entry name" value="HELICc"/>
    <property type="match status" value="1"/>
</dbReference>
<dbReference type="InterPro" id="IPR027417">
    <property type="entry name" value="P-loop_NTPase"/>
</dbReference>
<dbReference type="GO" id="GO:0006289">
    <property type="term" value="P:nucleotide-excision repair"/>
    <property type="evidence" value="ECO:0007669"/>
    <property type="project" value="InterPro"/>
</dbReference>
<dbReference type="PANTHER" id="PTHR24029">
    <property type="entry name" value="UVRABC SYSTEM PROTEIN B"/>
    <property type="match status" value="1"/>
</dbReference>
<feature type="domain" description="Helicase C-terminal" evidence="5">
    <location>
        <begin position="733"/>
        <end position="894"/>
    </location>
</feature>
<organism evidence="6 7">
    <name type="scientific">Ectocarpus siliculosus</name>
    <name type="common">Brown alga</name>
    <name type="synonym">Conferva siliculosa</name>
    <dbReference type="NCBI Taxonomy" id="2880"/>
    <lineage>
        <taxon>Eukaryota</taxon>
        <taxon>Sar</taxon>
        <taxon>Stramenopiles</taxon>
        <taxon>Ochrophyta</taxon>
        <taxon>PX clade</taxon>
        <taxon>Phaeophyceae</taxon>
        <taxon>Ectocarpales</taxon>
        <taxon>Ectocarpaceae</taxon>
        <taxon>Ectocarpus</taxon>
    </lineage>
</organism>
<feature type="compositionally biased region" description="Basic and acidic residues" evidence="3">
    <location>
        <begin position="464"/>
        <end position="479"/>
    </location>
</feature>
<keyword evidence="1" id="KW-0228">DNA excision</keyword>
<dbReference type="SMART" id="SM00487">
    <property type="entry name" value="DEXDc"/>
    <property type="match status" value="1"/>
</dbReference>
<dbReference type="InParanoid" id="D7FRM3"/>
<evidence type="ECO:0000313" key="7">
    <source>
        <dbReference type="Proteomes" id="UP000002630"/>
    </source>
</evidence>
<dbReference type="PROSITE" id="PS51192">
    <property type="entry name" value="HELICASE_ATP_BIND_1"/>
    <property type="match status" value="1"/>
</dbReference>
<dbReference type="Gene3D" id="3.40.50.300">
    <property type="entry name" value="P-loop containing nucleotide triphosphate hydrolases"/>
    <property type="match status" value="3"/>
</dbReference>
<gene>
    <name evidence="6" type="ORF">Esi_0216_0035</name>
</gene>
<evidence type="ECO:0000256" key="1">
    <source>
        <dbReference type="ARBA" id="ARBA00022769"/>
    </source>
</evidence>
<feature type="region of interest" description="Disordered" evidence="3">
    <location>
        <begin position="464"/>
        <end position="495"/>
    </location>
</feature>
<evidence type="ECO:0000259" key="4">
    <source>
        <dbReference type="PROSITE" id="PS51192"/>
    </source>
</evidence>
<dbReference type="GO" id="GO:0003677">
    <property type="term" value="F:DNA binding"/>
    <property type="evidence" value="ECO:0007669"/>
    <property type="project" value="InterPro"/>
</dbReference>
<dbReference type="OrthoDB" id="16911at2759"/>
<dbReference type="EMBL" id="FN649751">
    <property type="protein sequence ID" value="CBJ30814.1"/>
    <property type="molecule type" value="Genomic_DNA"/>
</dbReference>
<dbReference type="GO" id="GO:0016887">
    <property type="term" value="F:ATP hydrolysis activity"/>
    <property type="evidence" value="ECO:0007669"/>
    <property type="project" value="InterPro"/>
</dbReference>
<dbReference type="SUPFAM" id="SSF52540">
    <property type="entry name" value="P-loop containing nucleoside triphosphate hydrolases"/>
    <property type="match status" value="3"/>
</dbReference>
<keyword evidence="2" id="KW-0234">DNA repair</keyword>
<dbReference type="InterPro" id="IPR006935">
    <property type="entry name" value="Helicase/UvrB_N"/>
</dbReference>
<sequence>MAGMLHRGTAFGLPRIAQRSSATLASWVKVSAAAATVQPPLVATKDTSSLLSELASRVVQGKAERAVPAGSQLKRRRAWDLYLDGSEAAAVLVVSKKSTFTLEDARTALRIISDEAAARCLNDETKHVRQLLLTTRAAVAPAADAFLQGVHANLGPPDFGETGGVAVMRWEQLQHLVQEGGLGRHLITSRSRRRGGSGDPNAPSFALPAWLVEERERGVGAVFDLNSPFEPAGDQPEAIKALCQGIEEGKRHQTLLGATGTGKTFIIANVIQEARLPTLVLAPNKVLASQLTNELRALFPNNAVEFFVSYYDYYLPEAFNSASDTYIDKVVQINDDIDRMRHSATQSLLERRDVIVVASVSCIYGLGMPSKYLEASIRIVVGQEWTGGWRALAQHLEQGLFYTPKHNQEDFEALPRGSFRSVSVEGGGGVIEIGPASDEAVVRVTLDAAGVVRRIQVVPIVRGGEARADKEKEPHRDLSDLLTAPDRGHHKREPHHDLSDLLTAQDLGHDKPLVGSERALDDVDAHVIYPAKHHVVGRGEMEDVMSKISEEMEERCSQLGLGGKILEAERLRQRTENDLLLLGAVGTCKGVENYSRHLAGRAPGDPPETLVDYFPENEWLLIVDESHVSAPQLGAMWGGDQARKKKLVEHGFRLPSALDNRPLKADEFWSKVDKTIFVSATPGKFELELATLGAGKSGGMGWDEIGDLVDAQAVIRPTGITDPPVDIRPSEGQVSDMVQECKTRGGRGERVLVTALTKQMAEDLSAFLMEQGVPTAYLHSGVKPMQRLELLRQLRSGEIDVIVGVNLLREGLNLPEVSLVCILDADAEGFLRSDTALLQTIGRATRHEAGRAVLYADRITPSMKRALAETDRRREIQTRHNKLHGITPSVAKAASVGDSILDSINGDAVHTQREGEGRDSSSDHVASWANHSLLPDQVQLLYDLAAQNGKGSAHQQKTLLTPSEGTTHALMRLAEQASTKMSLAATKTDFKEAALWRDRRDALLSTLSTIGTYQQ</sequence>
<evidence type="ECO:0000256" key="3">
    <source>
        <dbReference type="SAM" id="MobiDB-lite"/>
    </source>
</evidence>
<dbReference type="InterPro" id="IPR004807">
    <property type="entry name" value="UvrB"/>
</dbReference>
<dbReference type="GO" id="GO:0005524">
    <property type="term" value="F:ATP binding"/>
    <property type="evidence" value="ECO:0007669"/>
    <property type="project" value="InterPro"/>
</dbReference>
<dbReference type="CDD" id="cd17916">
    <property type="entry name" value="DEXHc_UvrB"/>
    <property type="match status" value="1"/>
</dbReference>
<dbReference type="Pfam" id="PF04851">
    <property type="entry name" value="ResIII"/>
    <property type="match status" value="1"/>
</dbReference>
<dbReference type="GO" id="GO:0009380">
    <property type="term" value="C:excinuclease repair complex"/>
    <property type="evidence" value="ECO:0007669"/>
    <property type="project" value="InterPro"/>
</dbReference>
<dbReference type="GO" id="GO:0004518">
    <property type="term" value="F:nuclease activity"/>
    <property type="evidence" value="ECO:0007669"/>
    <property type="project" value="UniProtKB-KW"/>
</dbReference>
<dbReference type="Pfam" id="PF12344">
    <property type="entry name" value="UvrB"/>
    <property type="match status" value="1"/>
</dbReference>
<protein>
    <submittedName>
        <fullName evidence="6">Excinuclease ABC subunit B</fullName>
    </submittedName>
</protein>
<reference evidence="6 7" key="1">
    <citation type="journal article" date="2010" name="Nature">
        <title>The Ectocarpus genome and the independent evolution of multicellularity in brown algae.</title>
        <authorList>
            <person name="Cock J.M."/>
            <person name="Sterck L."/>
            <person name="Rouze P."/>
            <person name="Scornet D."/>
            <person name="Allen A.E."/>
            <person name="Amoutzias G."/>
            <person name="Anthouard V."/>
            <person name="Artiguenave F."/>
            <person name="Aury J.M."/>
            <person name="Badger J.H."/>
            <person name="Beszteri B."/>
            <person name="Billiau K."/>
            <person name="Bonnet E."/>
            <person name="Bothwell J.H."/>
            <person name="Bowler C."/>
            <person name="Boyen C."/>
            <person name="Brownlee C."/>
            <person name="Carrano C.J."/>
            <person name="Charrier B."/>
            <person name="Cho G.Y."/>
            <person name="Coelho S.M."/>
            <person name="Collen J."/>
            <person name="Corre E."/>
            <person name="Da Silva C."/>
            <person name="Delage L."/>
            <person name="Delaroque N."/>
            <person name="Dittami S.M."/>
            <person name="Doulbeau S."/>
            <person name="Elias M."/>
            <person name="Farnham G."/>
            <person name="Gachon C.M."/>
            <person name="Gschloessl B."/>
            <person name="Heesch S."/>
            <person name="Jabbari K."/>
            <person name="Jubin C."/>
            <person name="Kawai H."/>
            <person name="Kimura K."/>
            <person name="Kloareg B."/>
            <person name="Kupper F.C."/>
            <person name="Lang D."/>
            <person name="Le Bail A."/>
            <person name="Leblanc C."/>
            <person name="Lerouge P."/>
            <person name="Lohr M."/>
            <person name="Lopez P.J."/>
            <person name="Martens C."/>
            <person name="Maumus F."/>
            <person name="Michel G."/>
            <person name="Miranda-Saavedra D."/>
            <person name="Morales J."/>
            <person name="Moreau H."/>
            <person name="Motomura T."/>
            <person name="Nagasato C."/>
            <person name="Napoli C.A."/>
            <person name="Nelson D.R."/>
            <person name="Nyvall-Collen P."/>
            <person name="Peters A.F."/>
            <person name="Pommier C."/>
            <person name="Potin P."/>
            <person name="Poulain J."/>
            <person name="Quesneville H."/>
            <person name="Read B."/>
            <person name="Rensing S.A."/>
            <person name="Ritter A."/>
            <person name="Rousvoal S."/>
            <person name="Samanta M."/>
            <person name="Samson G."/>
            <person name="Schroeder D.C."/>
            <person name="Segurens B."/>
            <person name="Strittmatter M."/>
            <person name="Tonon T."/>
            <person name="Tregear J.W."/>
            <person name="Valentin K."/>
            <person name="von Dassow P."/>
            <person name="Yamagishi T."/>
            <person name="Van de Peer Y."/>
            <person name="Wincker P."/>
        </authorList>
    </citation>
    <scope>NUCLEOTIDE SEQUENCE [LARGE SCALE GENOMIC DNA]</scope>
    <source>
        <strain evidence="7">Ec32 / CCAP1310/4</strain>
    </source>
</reference>
<dbReference type="Pfam" id="PF00271">
    <property type="entry name" value="Helicase_C"/>
    <property type="match status" value="1"/>
</dbReference>
<dbReference type="Proteomes" id="UP000002630">
    <property type="component" value="Linkage Group LG26"/>
</dbReference>
<dbReference type="eggNOG" id="ENOG502QQZA">
    <property type="taxonomic scope" value="Eukaryota"/>
</dbReference>
<dbReference type="STRING" id="2880.D7FRM3"/>
<dbReference type="PROSITE" id="PS51194">
    <property type="entry name" value="HELICASE_CTER"/>
    <property type="match status" value="1"/>
</dbReference>
<dbReference type="InterPro" id="IPR024759">
    <property type="entry name" value="UvrB_YAD/RRR_dom"/>
</dbReference>
<evidence type="ECO:0000259" key="5">
    <source>
        <dbReference type="PROSITE" id="PS51194"/>
    </source>
</evidence>
<dbReference type="EMBL" id="FN648394">
    <property type="protein sequence ID" value="CBJ30814.1"/>
    <property type="molecule type" value="Genomic_DNA"/>
</dbReference>
<keyword evidence="2" id="KW-0267">Excision nuclease</keyword>
<feature type="domain" description="Helicase ATP-binding" evidence="4">
    <location>
        <begin position="244"/>
        <end position="381"/>
    </location>
</feature>
<evidence type="ECO:0000256" key="2">
    <source>
        <dbReference type="ARBA" id="ARBA00022881"/>
    </source>
</evidence>
<keyword evidence="2" id="KW-0227">DNA damage</keyword>
<name>D7FRM3_ECTSI</name>
<evidence type="ECO:0000313" key="6">
    <source>
        <dbReference type="EMBL" id="CBJ30814.1"/>
    </source>
</evidence>
<dbReference type="AlphaFoldDB" id="D7FRM3"/>
<accession>D7FRM3</accession>
<dbReference type="InterPro" id="IPR014001">
    <property type="entry name" value="Helicase_ATP-bd"/>
</dbReference>
<dbReference type="PANTHER" id="PTHR24029:SF0">
    <property type="entry name" value="UVRABC SYSTEM PROTEIN B"/>
    <property type="match status" value="1"/>
</dbReference>
<proteinExistence type="predicted"/>